<accession>I4DC74</accession>
<dbReference type="Proteomes" id="UP000002892">
    <property type="component" value="Chromosome"/>
</dbReference>
<proteinExistence type="predicted"/>
<keyword evidence="2" id="KW-1185">Reference proteome</keyword>
<name>I4DC74_DESAJ</name>
<gene>
    <name evidence="1" type="ordered locus">Desaci_4559</name>
</gene>
<dbReference type="EMBL" id="CP003639">
    <property type="protein sequence ID" value="AFM43398.1"/>
    <property type="molecule type" value="Genomic_DNA"/>
</dbReference>
<dbReference type="AlphaFoldDB" id="I4DC74"/>
<evidence type="ECO:0000313" key="2">
    <source>
        <dbReference type="Proteomes" id="UP000002892"/>
    </source>
</evidence>
<sequence length="127" mass="13927">MSPLKGLSSFLFFSLEDFLAGKRLVFVKASPWHEGEGSNLTLAGSKVVVQIVADDTKYPKEDISNFGEQLIIKTRGVAPAAYAKLRPLNTEVIISDIERASVYGDFKNQLSVIGVVKVVETNNEPKK</sequence>
<dbReference type="eggNOG" id="ENOG502ZINV">
    <property type="taxonomic scope" value="Bacteria"/>
</dbReference>
<organism evidence="1 2">
    <name type="scientific">Desulfosporosinus acidiphilus (strain DSM 22704 / JCM 16185 / SJ4)</name>
    <dbReference type="NCBI Taxonomy" id="646529"/>
    <lineage>
        <taxon>Bacteria</taxon>
        <taxon>Bacillati</taxon>
        <taxon>Bacillota</taxon>
        <taxon>Clostridia</taxon>
        <taxon>Eubacteriales</taxon>
        <taxon>Desulfitobacteriaceae</taxon>
        <taxon>Desulfosporosinus</taxon>
    </lineage>
</organism>
<dbReference type="RefSeq" id="WP_014829379.1">
    <property type="nucleotide sequence ID" value="NC_018068.1"/>
</dbReference>
<protein>
    <submittedName>
        <fullName evidence="1">Uncharacterized protein</fullName>
    </submittedName>
</protein>
<reference evidence="1 2" key="1">
    <citation type="journal article" date="2012" name="J. Bacteriol.">
        <title>Complete genome sequences of Desulfosporosinus orientis DSM765T, Desulfosporosinus youngiae DSM17734T, Desulfosporosinus meridiei DSM13257T, and Desulfosporosinus acidiphilus DSM22704T.</title>
        <authorList>
            <person name="Pester M."/>
            <person name="Brambilla E."/>
            <person name="Alazard D."/>
            <person name="Rattei T."/>
            <person name="Weinmaier T."/>
            <person name="Han J."/>
            <person name="Lucas S."/>
            <person name="Lapidus A."/>
            <person name="Cheng J.F."/>
            <person name="Goodwin L."/>
            <person name="Pitluck S."/>
            <person name="Peters L."/>
            <person name="Ovchinnikova G."/>
            <person name="Teshima H."/>
            <person name="Detter J.C."/>
            <person name="Han C.S."/>
            <person name="Tapia R."/>
            <person name="Land M.L."/>
            <person name="Hauser L."/>
            <person name="Kyrpides N.C."/>
            <person name="Ivanova N.N."/>
            <person name="Pagani I."/>
            <person name="Huntmann M."/>
            <person name="Wei C.L."/>
            <person name="Davenport K.W."/>
            <person name="Daligault H."/>
            <person name="Chain P.S."/>
            <person name="Chen A."/>
            <person name="Mavromatis K."/>
            <person name="Markowitz V."/>
            <person name="Szeto E."/>
            <person name="Mikhailova N."/>
            <person name="Pati A."/>
            <person name="Wagner M."/>
            <person name="Woyke T."/>
            <person name="Ollivier B."/>
            <person name="Klenk H.P."/>
            <person name="Spring S."/>
            <person name="Loy A."/>
        </authorList>
    </citation>
    <scope>NUCLEOTIDE SEQUENCE [LARGE SCALE GENOMIC DNA]</scope>
    <source>
        <strain evidence="2">DSM 22704 / JCM 16185 / SJ4</strain>
    </source>
</reference>
<dbReference type="OrthoDB" id="1692166at2"/>
<evidence type="ECO:0000313" key="1">
    <source>
        <dbReference type="EMBL" id="AFM43398.1"/>
    </source>
</evidence>
<dbReference type="STRING" id="646529.Desaci_4559"/>
<dbReference type="HOGENOM" id="CLU_153154_1_0_9"/>
<dbReference type="KEGG" id="dai:Desaci_4559"/>